<accession>A0A433U6U9</accession>
<evidence type="ECO:0000256" key="3">
    <source>
        <dbReference type="ARBA" id="ARBA00022824"/>
    </source>
</evidence>
<organism evidence="9 10">
    <name type="scientific">Elysia chlorotica</name>
    <name type="common">Eastern emerald elysia</name>
    <name type="synonym">Sea slug</name>
    <dbReference type="NCBI Taxonomy" id="188477"/>
    <lineage>
        <taxon>Eukaryota</taxon>
        <taxon>Metazoa</taxon>
        <taxon>Spiralia</taxon>
        <taxon>Lophotrochozoa</taxon>
        <taxon>Mollusca</taxon>
        <taxon>Gastropoda</taxon>
        <taxon>Heterobranchia</taxon>
        <taxon>Euthyneura</taxon>
        <taxon>Panpulmonata</taxon>
        <taxon>Sacoglossa</taxon>
        <taxon>Placobranchoidea</taxon>
        <taxon>Plakobranchidae</taxon>
        <taxon>Elysia</taxon>
    </lineage>
</organism>
<proteinExistence type="predicted"/>
<evidence type="ECO:0000256" key="5">
    <source>
        <dbReference type="ARBA" id="ARBA00023136"/>
    </source>
</evidence>
<sequence>MADSSRPDNFDSQPESSGNSNDDFEKLDAPSGFYNDGGDADGPNAADAGAYDYDFDPKQEAEISSTTQMGDEEEAEEDRYNFGASEPDNFAHSSEPLISLGDDDPFQVQGILPSAPPVSELSQPEPLIDFDNKSTDPDNDILASFASSTLPSSKIQESISANTVESQKENSKEVTKQSEEASKGNELGNAFHTLLINHSSYGWNLSIQDLIYWRDVRTTGVVFGSMLVVLISLAIFSLLSVMAYLSLACLSVTFTFVVYKKVMGAVQKSTDGHPFKPLLDMDIELKEDKLKSVIEQVLKHVNCTTSEVRRLFLIEDLVDSVKFGLLLWVLTYIGSWFNGMTLIILDVICLFTLPKVYETYQVQIDNYIGMAKAQVDNVFKIVQSKVPFLKKKEKPQ</sequence>
<feature type="region of interest" description="Disordered" evidence="7">
    <location>
        <begin position="156"/>
        <end position="182"/>
    </location>
</feature>
<evidence type="ECO:0000259" key="8">
    <source>
        <dbReference type="PROSITE" id="PS50845"/>
    </source>
</evidence>
<dbReference type="PANTHER" id="PTHR45799:SF2">
    <property type="entry name" value="RETICULON-LIKE PROTEIN"/>
    <property type="match status" value="1"/>
</dbReference>
<dbReference type="Pfam" id="PF02453">
    <property type="entry name" value="Reticulon"/>
    <property type="match status" value="1"/>
</dbReference>
<dbReference type="Gene3D" id="1.20.5.2480">
    <property type="match status" value="1"/>
</dbReference>
<feature type="compositionally biased region" description="Polar residues" evidence="7">
    <location>
        <begin position="156"/>
        <end position="165"/>
    </location>
</feature>
<gene>
    <name evidence="9" type="ORF">EGW08_002702</name>
</gene>
<protein>
    <recommendedName>
        <fullName evidence="6">Reticulon-like protein</fullName>
    </recommendedName>
</protein>
<dbReference type="EMBL" id="RQTK01000053">
    <property type="protein sequence ID" value="RUS89514.1"/>
    <property type="molecule type" value="Genomic_DNA"/>
</dbReference>
<dbReference type="PANTHER" id="PTHR45799">
    <property type="entry name" value="RETICULON-LIKE PROTEIN"/>
    <property type="match status" value="1"/>
</dbReference>
<evidence type="ECO:0000256" key="2">
    <source>
        <dbReference type="ARBA" id="ARBA00022692"/>
    </source>
</evidence>
<dbReference type="InterPro" id="IPR046964">
    <property type="entry name" value="RTN1-4"/>
</dbReference>
<reference evidence="9 10" key="1">
    <citation type="submission" date="2019-01" db="EMBL/GenBank/DDBJ databases">
        <title>A draft genome assembly of the solar-powered sea slug Elysia chlorotica.</title>
        <authorList>
            <person name="Cai H."/>
            <person name="Li Q."/>
            <person name="Fang X."/>
            <person name="Li J."/>
            <person name="Curtis N.E."/>
            <person name="Altenburger A."/>
            <person name="Shibata T."/>
            <person name="Feng M."/>
            <person name="Maeda T."/>
            <person name="Schwartz J.A."/>
            <person name="Shigenobu S."/>
            <person name="Lundholm N."/>
            <person name="Nishiyama T."/>
            <person name="Yang H."/>
            <person name="Hasebe M."/>
            <person name="Li S."/>
            <person name="Pierce S.K."/>
            <person name="Wang J."/>
        </authorList>
    </citation>
    <scope>NUCLEOTIDE SEQUENCE [LARGE SCALE GENOMIC DNA]</scope>
    <source>
        <strain evidence="9">EC2010</strain>
        <tissue evidence="9">Whole organism of an adult</tissue>
    </source>
</reference>
<comment type="caution">
    <text evidence="9">The sequence shown here is derived from an EMBL/GenBank/DDBJ whole genome shotgun (WGS) entry which is preliminary data.</text>
</comment>
<feature type="transmembrane region" description="Helical" evidence="6">
    <location>
        <begin position="325"/>
        <end position="353"/>
    </location>
</feature>
<keyword evidence="4 6" id="KW-1133">Transmembrane helix</keyword>
<evidence type="ECO:0000256" key="7">
    <source>
        <dbReference type="SAM" id="MobiDB-lite"/>
    </source>
</evidence>
<keyword evidence="10" id="KW-1185">Reference proteome</keyword>
<dbReference type="AlphaFoldDB" id="A0A433U6U9"/>
<keyword evidence="3 6" id="KW-0256">Endoplasmic reticulum</keyword>
<evidence type="ECO:0000313" key="9">
    <source>
        <dbReference type="EMBL" id="RUS89514.1"/>
    </source>
</evidence>
<evidence type="ECO:0000313" key="10">
    <source>
        <dbReference type="Proteomes" id="UP000271974"/>
    </source>
</evidence>
<name>A0A433U6U9_ELYCH</name>
<dbReference type="STRING" id="188477.A0A433U6U9"/>
<keyword evidence="2 6" id="KW-0812">Transmembrane</keyword>
<feature type="region of interest" description="Disordered" evidence="7">
    <location>
        <begin position="1"/>
        <end position="134"/>
    </location>
</feature>
<evidence type="ECO:0000256" key="6">
    <source>
        <dbReference type="RuleBase" id="RU363132"/>
    </source>
</evidence>
<dbReference type="PROSITE" id="PS50845">
    <property type="entry name" value="RETICULON"/>
    <property type="match status" value="1"/>
</dbReference>
<feature type="compositionally biased region" description="Basic and acidic residues" evidence="7">
    <location>
        <begin position="166"/>
        <end position="182"/>
    </location>
</feature>
<feature type="compositionally biased region" description="Polar residues" evidence="7">
    <location>
        <begin position="10"/>
        <end position="21"/>
    </location>
</feature>
<feature type="domain" description="Reticulon" evidence="8">
    <location>
        <begin position="207"/>
        <end position="396"/>
    </location>
</feature>
<comment type="subcellular location">
    <subcellularLocation>
        <location evidence="1 6">Endoplasmic reticulum membrane</location>
        <topology evidence="1 6">Multi-pass membrane protein</topology>
    </subcellularLocation>
</comment>
<dbReference type="GO" id="GO:0030424">
    <property type="term" value="C:axon"/>
    <property type="evidence" value="ECO:0007669"/>
    <property type="project" value="TreeGrafter"/>
</dbReference>
<evidence type="ECO:0000256" key="4">
    <source>
        <dbReference type="ARBA" id="ARBA00022989"/>
    </source>
</evidence>
<dbReference type="GO" id="GO:0005789">
    <property type="term" value="C:endoplasmic reticulum membrane"/>
    <property type="evidence" value="ECO:0007669"/>
    <property type="project" value="UniProtKB-SubCell"/>
</dbReference>
<dbReference type="InterPro" id="IPR003388">
    <property type="entry name" value="Reticulon"/>
</dbReference>
<dbReference type="OrthoDB" id="567788at2759"/>
<feature type="compositionally biased region" description="Low complexity" evidence="7">
    <location>
        <begin position="41"/>
        <end position="52"/>
    </location>
</feature>
<keyword evidence="5 6" id="KW-0472">Membrane</keyword>
<feature type="transmembrane region" description="Helical" evidence="6">
    <location>
        <begin position="216"/>
        <end position="235"/>
    </location>
</feature>
<dbReference type="Proteomes" id="UP000271974">
    <property type="component" value="Unassembled WGS sequence"/>
</dbReference>
<evidence type="ECO:0000256" key="1">
    <source>
        <dbReference type="ARBA" id="ARBA00004477"/>
    </source>
</evidence>